<proteinExistence type="predicted"/>
<comment type="caution">
    <text evidence="2">The sequence shown here is derived from an EMBL/GenBank/DDBJ whole genome shotgun (WGS) entry which is preliminary data.</text>
</comment>
<organism evidence="2 3">
    <name type="scientific">Mycobacterium ostraviense</name>
    <dbReference type="NCBI Taxonomy" id="2738409"/>
    <lineage>
        <taxon>Bacteria</taxon>
        <taxon>Bacillati</taxon>
        <taxon>Actinomycetota</taxon>
        <taxon>Actinomycetes</taxon>
        <taxon>Mycobacteriales</taxon>
        <taxon>Mycobacteriaceae</taxon>
        <taxon>Mycobacterium</taxon>
    </lineage>
</organism>
<evidence type="ECO:0000313" key="3">
    <source>
        <dbReference type="Proteomes" id="UP000077342"/>
    </source>
</evidence>
<accession>A0A163Z0Y3</accession>
<name>A0A163Z0Y3_9MYCO</name>
<reference evidence="3" key="1">
    <citation type="submission" date="2016-04" db="EMBL/GenBank/DDBJ databases">
        <authorList>
            <person name="Strapagiel D."/>
            <person name="Borowka P."/>
            <person name="Marciniak B."/>
            <person name="Bakula Z."/>
            <person name="Van Ingen J."/>
            <person name="Safianowska A."/>
            <person name="Dziadek J."/>
            <person name="Jagielski T."/>
        </authorList>
    </citation>
    <scope>NUCLEOTIDE SEQUENCE [LARGE SCALE GENOMIC DNA]</scope>
    <source>
        <strain evidence="3">1010001458</strain>
    </source>
</reference>
<dbReference type="EMBL" id="LWCI01000120">
    <property type="protein sequence ID" value="KZS61070.1"/>
    <property type="molecule type" value="Genomic_DNA"/>
</dbReference>
<dbReference type="Proteomes" id="UP000077342">
    <property type="component" value="Unassembled WGS sequence"/>
</dbReference>
<evidence type="ECO:0000256" key="1">
    <source>
        <dbReference type="SAM" id="MobiDB-lite"/>
    </source>
</evidence>
<evidence type="ECO:0000313" key="2">
    <source>
        <dbReference type="EMBL" id="KZS61070.1"/>
    </source>
</evidence>
<protein>
    <submittedName>
        <fullName evidence="2">Uncharacterized protein</fullName>
    </submittedName>
</protein>
<sequence length="94" mass="10280">MRGAPPQRSEQERRRRPPEPPTQQPGDTADRKGADDEGVDDEPNANGGADLLNGERIAGQHRQHRDSEDDAAVVTTNAFRTFSSRAGPCDFLPD</sequence>
<keyword evidence="3" id="KW-1185">Reference proteome</keyword>
<feature type="region of interest" description="Disordered" evidence="1">
    <location>
        <begin position="1"/>
        <end position="71"/>
    </location>
</feature>
<dbReference type="AlphaFoldDB" id="A0A163Z0Y3"/>
<gene>
    <name evidence="2" type="ORF">A4G28_24075</name>
</gene>